<evidence type="ECO:0000313" key="2">
    <source>
        <dbReference type="EMBL" id="SFC21390.1"/>
    </source>
</evidence>
<name>A0A1I1HJX6_9GAMM</name>
<evidence type="ECO:0000256" key="1">
    <source>
        <dbReference type="SAM" id="Phobius"/>
    </source>
</evidence>
<sequence length="132" mass="15046">MDTKPSASVHWSMQLNAFHRQVQLCRHLQQWRVLAYTGLILSLSNLVFILLMSPRSWLLIALPLVILPFFFVLAPVLGMLLRRVEKKRNQLARAFFMAGLRVDEAGRLTTNTAHPRVISEPSEVKQRSGLAV</sequence>
<dbReference type="RefSeq" id="WP_143089506.1">
    <property type="nucleotide sequence ID" value="NZ_FOLH01000003.1"/>
</dbReference>
<proteinExistence type="predicted"/>
<keyword evidence="1" id="KW-0472">Membrane</keyword>
<feature type="transmembrane region" description="Helical" evidence="1">
    <location>
        <begin position="57"/>
        <end position="81"/>
    </location>
</feature>
<dbReference type="EMBL" id="FOLH01000003">
    <property type="protein sequence ID" value="SFC21390.1"/>
    <property type="molecule type" value="Genomic_DNA"/>
</dbReference>
<protein>
    <submittedName>
        <fullName evidence="2">Uncharacterized protein</fullName>
    </submittedName>
</protein>
<organism evidence="2 3">
    <name type="scientific">Marinospirillum celere</name>
    <dbReference type="NCBI Taxonomy" id="1122252"/>
    <lineage>
        <taxon>Bacteria</taxon>
        <taxon>Pseudomonadati</taxon>
        <taxon>Pseudomonadota</taxon>
        <taxon>Gammaproteobacteria</taxon>
        <taxon>Oceanospirillales</taxon>
        <taxon>Oceanospirillaceae</taxon>
        <taxon>Marinospirillum</taxon>
    </lineage>
</organism>
<keyword evidence="3" id="KW-1185">Reference proteome</keyword>
<dbReference type="OrthoDB" id="6121307at2"/>
<gene>
    <name evidence="2" type="ORF">SAMN05660443_1919</name>
</gene>
<dbReference type="AlphaFoldDB" id="A0A1I1HJX6"/>
<feature type="transmembrane region" description="Helical" evidence="1">
    <location>
        <begin position="33"/>
        <end position="51"/>
    </location>
</feature>
<keyword evidence="1" id="KW-0812">Transmembrane</keyword>
<reference evidence="2 3" key="1">
    <citation type="submission" date="2016-10" db="EMBL/GenBank/DDBJ databases">
        <authorList>
            <person name="de Groot N.N."/>
        </authorList>
    </citation>
    <scope>NUCLEOTIDE SEQUENCE [LARGE SCALE GENOMIC DNA]</scope>
    <source>
        <strain evidence="2 3">DSM 18438</strain>
    </source>
</reference>
<evidence type="ECO:0000313" key="3">
    <source>
        <dbReference type="Proteomes" id="UP000199058"/>
    </source>
</evidence>
<accession>A0A1I1HJX6</accession>
<dbReference type="Proteomes" id="UP000199058">
    <property type="component" value="Unassembled WGS sequence"/>
</dbReference>
<keyword evidence="1" id="KW-1133">Transmembrane helix</keyword>
<dbReference type="STRING" id="1122252.SAMN05660443_1919"/>